<dbReference type="InterPro" id="IPR002525">
    <property type="entry name" value="Transp_IS110-like_N"/>
</dbReference>
<gene>
    <name evidence="3" type="ORF">AADG42_16650</name>
</gene>
<organism evidence="3 4">
    <name type="scientific">Ammonicoccus fulvus</name>
    <dbReference type="NCBI Taxonomy" id="3138240"/>
    <lineage>
        <taxon>Bacteria</taxon>
        <taxon>Bacillati</taxon>
        <taxon>Actinomycetota</taxon>
        <taxon>Actinomycetes</taxon>
        <taxon>Propionibacteriales</taxon>
        <taxon>Propionibacteriaceae</taxon>
        <taxon>Ammonicoccus</taxon>
    </lineage>
</organism>
<dbReference type="InterPro" id="IPR047650">
    <property type="entry name" value="Transpos_IS110"/>
</dbReference>
<feature type="compositionally biased region" description="Pro residues" evidence="1">
    <location>
        <begin position="165"/>
        <end position="179"/>
    </location>
</feature>
<feature type="region of interest" description="Disordered" evidence="1">
    <location>
        <begin position="161"/>
        <end position="192"/>
    </location>
</feature>
<accession>A0ABZ3FVR4</accession>
<dbReference type="PANTHER" id="PTHR33055">
    <property type="entry name" value="TRANSPOSASE FOR INSERTION SEQUENCE ELEMENT IS1111A"/>
    <property type="match status" value="1"/>
</dbReference>
<evidence type="ECO:0000256" key="1">
    <source>
        <dbReference type="SAM" id="MobiDB-lite"/>
    </source>
</evidence>
<dbReference type="EMBL" id="CP154795">
    <property type="protein sequence ID" value="XAN08868.1"/>
    <property type="molecule type" value="Genomic_DNA"/>
</dbReference>
<dbReference type="Pfam" id="PF01548">
    <property type="entry name" value="DEDD_Tnp_IS110"/>
    <property type="match status" value="1"/>
</dbReference>
<dbReference type="Proteomes" id="UP001442841">
    <property type="component" value="Chromosome"/>
</dbReference>
<reference evidence="3 4" key="1">
    <citation type="submission" date="2024-04" db="EMBL/GenBank/DDBJ databases">
        <title>Isolation of an actinomycete strain from pig manure.</title>
        <authorList>
            <person name="Gong T."/>
            <person name="Yu Z."/>
            <person name="An M."/>
            <person name="Wei C."/>
            <person name="Yang W."/>
            <person name="Liu L."/>
        </authorList>
    </citation>
    <scope>NUCLEOTIDE SEQUENCE [LARGE SCALE GENOMIC DNA]</scope>
    <source>
        <strain evidence="3 4">ZF39</strain>
    </source>
</reference>
<evidence type="ECO:0000259" key="2">
    <source>
        <dbReference type="Pfam" id="PF01548"/>
    </source>
</evidence>
<name>A0ABZ3FVR4_9ACTN</name>
<feature type="domain" description="Transposase IS110-like N-terminal" evidence="2">
    <location>
        <begin position="11"/>
        <end position="116"/>
    </location>
</feature>
<dbReference type="RefSeq" id="WP_425310299.1">
    <property type="nucleotide sequence ID" value="NZ_CP154795.1"/>
</dbReference>
<proteinExistence type="predicted"/>
<protein>
    <submittedName>
        <fullName evidence="3">Transposase</fullName>
    </submittedName>
</protein>
<keyword evidence="4" id="KW-1185">Reference proteome</keyword>
<sequence>MTATTSRPVVIGMDPHKRSMTIEIMDRDETVLGTGRFTTDQAGVTAMLKHVRAWPQRVWAIEGSNGVGRPIATRLATAGETVVDVPTKLSARVRVYATGNARKTDDTDAHAIALAGAGSTSSGRWCPTKPGPCYGSCPTGVEPWPPTAPGPWPSCITCSANSSPAGPPPAYRRPGPPPWSRACGPAPHHRKC</sequence>
<dbReference type="PANTHER" id="PTHR33055:SF16">
    <property type="entry name" value="TRANSPOSASE FOR INSERTION SEQUENCE ELEMENT IS1547"/>
    <property type="match status" value="1"/>
</dbReference>
<evidence type="ECO:0000313" key="4">
    <source>
        <dbReference type="Proteomes" id="UP001442841"/>
    </source>
</evidence>
<evidence type="ECO:0000313" key="3">
    <source>
        <dbReference type="EMBL" id="XAN08868.1"/>
    </source>
</evidence>